<proteinExistence type="predicted"/>
<accession>A0A2M8L7Z0</accession>
<dbReference type="EMBL" id="PFEM01000005">
    <property type="protein sequence ID" value="PJE70327.1"/>
    <property type="molecule type" value="Genomic_DNA"/>
</dbReference>
<organism evidence="1 2">
    <name type="scientific">Candidatus Shapirobacteria bacterium CG10_big_fil_rev_8_21_14_0_10_48_15</name>
    <dbReference type="NCBI Taxonomy" id="1974484"/>
    <lineage>
        <taxon>Bacteria</taxon>
        <taxon>Candidatus Shapironibacteriota</taxon>
    </lineage>
</organism>
<name>A0A2M8L7Z0_9BACT</name>
<protein>
    <submittedName>
        <fullName evidence="1">Uncharacterized protein</fullName>
    </submittedName>
</protein>
<evidence type="ECO:0000313" key="2">
    <source>
        <dbReference type="Proteomes" id="UP000231579"/>
    </source>
</evidence>
<dbReference type="Proteomes" id="UP000231579">
    <property type="component" value="Unassembled WGS sequence"/>
</dbReference>
<gene>
    <name evidence="1" type="ORF">COU97_00230</name>
</gene>
<reference evidence="2" key="1">
    <citation type="submission" date="2017-09" db="EMBL/GenBank/DDBJ databases">
        <title>Depth-based differentiation of microbial function through sediment-hosted aquifers and enrichment of novel symbionts in the deep terrestrial subsurface.</title>
        <authorList>
            <person name="Probst A.J."/>
            <person name="Ladd B."/>
            <person name="Jarett J.K."/>
            <person name="Geller-Mcgrath D.E."/>
            <person name="Sieber C.M.K."/>
            <person name="Emerson J.B."/>
            <person name="Anantharaman K."/>
            <person name="Thomas B.C."/>
            <person name="Malmstrom R."/>
            <person name="Stieglmeier M."/>
            <person name="Klingl A."/>
            <person name="Woyke T."/>
            <person name="Ryan C.M."/>
            <person name="Banfield J.F."/>
        </authorList>
    </citation>
    <scope>NUCLEOTIDE SEQUENCE [LARGE SCALE GENOMIC DNA]</scope>
</reference>
<sequence>MQQVARAVKQIGEETVKEIAKQPGQLLDTALEQLGGQPVVGQKAPPTQPTGSQTVSLQQLKAIDKASSGQQVAQITKQLEEEIKKYRLIREEQLRQRRELANAAGVEAAEPPVVPPASKPKRGLFGIKTAQQKAGAETGPARRTSG</sequence>
<dbReference type="AlphaFoldDB" id="A0A2M8L7Z0"/>
<evidence type="ECO:0000313" key="1">
    <source>
        <dbReference type="EMBL" id="PJE70327.1"/>
    </source>
</evidence>
<comment type="caution">
    <text evidence="1">The sequence shown here is derived from an EMBL/GenBank/DDBJ whole genome shotgun (WGS) entry which is preliminary data.</text>
</comment>